<feature type="transmembrane region" description="Helical" evidence="1">
    <location>
        <begin position="20"/>
        <end position="38"/>
    </location>
</feature>
<keyword evidence="1" id="KW-0812">Transmembrane</keyword>
<dbReference type="AlphaFoldDB" id="U4TXW2"/>
<proteinExistence type="predicted"/>
<dbReference type="InterPro" id="IPR020215">
    <property type="entry name" value="EbsA-like"/>
</dbReference>
<dbReference type="RefSeq" id="WP_022528279.1">
    <property type="nucleotide sequence ID" value="NZ_KI271582.1"/>
</dbReference>
<evidence type="ECO:0000313" key="2">
    <source>
        <dbReference type="EMBL" id="ERL66653.1"/>
    </source>
</evidence>
<keyword evidence="1" id="KW-1133">Transmembrane helix</keyword>
<feature type="transmembrane region" description="Helical" evidence="1">
    <location>
        <begin position="44"/>
        <end position="63"/>
    </location>
</feature>
<dbReference type="eggNOG" id="ENOG5032AVV">
    <property type="taxonomic scope" value="Bacteria"/>
</dbReference>
<keyword evidence="3" id="KW-1185">Reference proteome</keyword>
<protein>
    <recommendedName>
        <fullName evidence="4">Pore-forming protein</fullName>
    </recommendedName>
</protein>
<keyword evidence="1" id="KW-0472">Membrane</keyword>
<evidence type="ECO:0000313" key="3">
    <source>
        <dbReference type="Proteomes" id="UP000030647"/>
    </source>
</evidence>
<gene>
    <name evidence="2" type="ORF">L248_0332</name>
</gene>
<accession>U4TXW2</accession>
<dbReference type="Pfam" id="PF17255">
    <property type="entry name" value="EbsA"/>
    <property type="match status" value="1"/>
</dbReference>
<organism evidence="2 3">
    <name type="scientific">Schleiferilactobacillus shenzhenensis LY-73</name>
    <dbReference type="NCBI Taxonomy" id="1231336"/>
    <lineage>
        <taxon>Bacteria</taxon>
        <taxon>Bacillati</taxon>
        <taxon>Bacillota</taxon>
        <taxon>Bacilli</taxon>
        <taxon>Lactobacillales</taxon>
        <taxon>Lactobacillaceae</taxon>
        <taxon>Schleiferilactobacillus</taxon>
    </lineage>
</organism>
<name>U4TXW2_9LACO</name>
<dbReference type="EMBL" id="KI271582">
    <property type="protein sequence ID" value="ERL66653.1"/>
    <property type="molecule type" value="Genomic_DNA"/>
</dbReference>
<dbReference type="STRING" id="1231336.L248_0332"/>
<sequence length="151" mass="17567">MATTQKRNKLYYQPGIPGALIYWSLTIGIILLGCIWEMESATFHWWALILWVPGAALAVYGLLGNTVTLTPDGQGVRLNRVFWLRPKEIRFANTARVETTRVTRTIQYKHPRYMRHELVFFKKDRVRFDTWTAAVPHIARLTDPAEKQSEH</sequence>
<dbReference type="HOGENOM" id="CLU_1729072_0_0_9"/>
<evidence type="ECO:0008006" key="4">
    <source>
        <dbReference type="Google" id="ProtNLM"/>
    </source>
</evidence>
<evidence type="ECO:0000256" key="1">
    <source>
        <dbReference type="SAM" id="Phobius"/>
    </source>
</evidence>
<reference evidence="3" key="1">
    <citation type="journal article" date="2013" name="Genome Announc.">
        <title>Whole-Genome Sequencing of Lactobacillus shenzhenensis Strain LY-73T.</title>
        <authorList>
            <person name="Lin Z."/>
            <person name="Liu Z."/>
            <person name="Yang R."/>
            <person name="Zou Y."/>
            <person name="Wan D."/>
            <person name="Chen J."/>
            <person name="Guo M."/>
            <person name="Zhao J."/>
            <person name="Fang C."/>
            <person name="Yang R."/>
            <person name="Liu F."/>
        </authorList>
    </citation>
    <scope>NUCLEOTIDE SEQUENCE [LARGE SCALE GENOMIC DNA]</scope>
    <source>
        <strain evidence="3">LY-73</strain>
    </source>
</reference>
<dbReference type="PROSITE" id="PS51257">
    <property type="entry name" value="PROKAR_LIPOPROTEIN"/>
    <property type="match status" value="1"/>
</dbReference>
<dbReference type="Proteomes" id="UP000030647">
    <property type="component" value="Unassembled WGS sequence"/>
</dbReference>
<dbReference type="OrthoDB" id="2299474at2"/>